<proteinExistence type="predicted"/>
<dbReference type="AlphaFoldDB" id="A0A9P5BQ67"/>
<protein>
    <submittedName>
        <fullName evidence="1">Uncharacterized protein</fullName>
    </submittedName>
</protein>
<reference evidence="1" key="1">
    <citation type="submission" date="2019-06" db="EMBL/GenBank/DDBJ databases">
        <authorList>
            <person name="Gan P."/>
            <person name="Shirasu K."/>
        </authorList>
    </citation>
    <scope>NUCLEOTIDE SEQUENCE [LARGE SCALE GENOMIC DNA]</scope>
    <source>
        <strain evidence="1">CAD2</strain>
    </source>
</reference>
<dbReference type="Proteomes" id="UP000711996">
    <property type="component" value="Unassembled WGS sequence"/>
</dbReference>
<comment type="caution">
    <text evidence="1">The sequence shown here is derived from an EMBL/GenBank/DDBJ whole genome shotgun (WGS) entry which is preliminary data.</text>
</comment>
<dbReference type="EMBL" id="QPMT01000068">
    <property type="protein sequence ID" value="KAF4845723.1"/>
    <property type="molecule type" value="Genomic_DNA"/>
</dbReference>
<gene>
    <name evidence="1" type="ORF">CGCSCA2_v013335</name>
</gene>
<evidence type="ECO:0000313" key="2">
    <source>
        <dbReference type="Proteomes" id="UP000711996"/>
    </source>
</evidence>
<evidence type="ECO:0000313" key="1">
    <source>
        <dbReference type="EMBL" id="KAF4845723.1"/>
    </source>
</evidence>
<sequence length="106" mass="12026">MLAAAVSLLIQRANSKRLDWTLDRRSQEARYLTQKQNILAPFIQKPDTKASRSGRYILSCSSPTSCHNLRHRKFLLFLTLFPLPLHASCLATASPAFDFRLPPTLD</sequence>
<name>A0A9P5BQ67_COLSI</name>
<organism evidence="1 2">
    <name type="scientific">Colletotrichum siamense</name>
    <name type="common">Anthracnose fungus</name>
    <dbReference type="NCBI Taxonomy" id="690259"/>
    <lineage>
        <taxon>Eukaryota</taxon>
        <taxon>Fungi</taxon>
        <taxon>Dikarya</taxon>
        <taxon>Ascomycota</taxon>
        <taxon>Pezizomycotina</taxon>
        <taxon>Sordariomycetes</taxon>
        <taxon>Hypocreomycetidae</taxon>
        <taxon>Glomerellales</taxon>
        <taxon>Glomerellaceae</taxon>
        <taxon>Colletotrichum</taxon>
        <taxon>Colletotrichum gloeosporioides species complex</taxon>
    </lineage>
</organism>
<keyword evidence="2" id="KW-1185">Reference proteome</keyword>
<accession>A0A9P5BQ67</accession>